<dbReference type="Pfam" id="PF13116">
    <property type="entry name" value="YhdP"/>
    <property type="match status" value="1"/>
</dbReference>
<dbReference type="EMBL" id="BAABFO010000001">
    <property type="protein sequence ID" value="GAA4321313.1"/>
    <property type="molecule type" value="Genomic_DNA"/>
</dbReference>
<gene>
    <name evidence="4" type="ORF">GCM10023144_00450</name>
</gene>
<feature type="transmembrane region" description="Helical" evidence="2">
    <location>
        <begin position="44"/>
        <end position="66"/>
    </location>
</feature>
<proteinExistence type="predicted"/>
<protein>
    <submittedName>
        <fullName evidence="4">YhdP family protein</fullName>
    </submittedName>
</protein>
<dbReference type="NCBIfam" id="TIGR02099">
    <property type="entry name" value="YhdP family protein"/>
    <property type="match status" value="1"/>
</dbReference>
<name>A0ABP8GC44_9BURK</name>
<reference evidence="5" key="1">
    <citation type="journal article" date="2019" name="Int. J. Syst. Evol. Microbiol.">
        <title>The Global Catalogue of Microorganisms (GCM) 10K type strain sequencing project: providing services to taxonomists for standard genome sequencing and annotation.</title>
        <authorList>
            <consortium name="The Broad Institute Genomics Platform"/>
            <consortium name="The Broad Institute Genome Sequencing Center for Infectious Disease"/>
            <person name="Wu L."/>
            <person name="Ma J."/>
        </authorList>
    </citation>
    <scope>NUCLEOTIDE SEQUENCE [LARGE SCALE GENOMIC DNA]</scope>
    <source>
        <strain evidence="5">JCM 17666</strain>
    </source>
</reference>
<keyword evidence="2" id="KW-0812">Transmembrane</keyword>
<feature type="domain" description="YhdP central" evidence="3">
    <location>
        <begin position="36"/>
        <end position="1374"/>
    </location>
</feature>
<accession>A0ABP8GC44</accession>
<evidence type="ECO:0000313" key="4">
    <source>
        <dbReference type="EMBL" id="GAA4321313.1"/>
    </source>
</evidence>
<dbReference type="InterPro" id="IPR025263">
    <property type="entry name" value="YhdP_central"/>
</dbReference>
<feature type="region of interest" description="Disordered" evidence="1">
    <location>
        <begin position="1376"/>
        <end position="1407"/>
    </location>
</feature>
<keyword evidence="2" id="KW-0472">Membrane</keyword>
<evidence type="ECO:0000256" key="1">
    <source>
        <dbReference type="SAM" id="MobiDB-lite"/>
    </source>
</evidence>
<evidence type="ECO:0000259" key="3">
    <source>
        <dbReference type="Pfam" id="PF13116"/>
    </source>
</evidence>
<feature type="region of interest" description="Disordered" evidence="1">
    <location>
        <begin position="966"/>
        <end position="1003"/>
    </location>
</feature>
<feature type="compositionally biased region" description="Gly residues" evidence="1">
    <location>
        <begin position="976"/>
        <end position="990"/>
    </location>
</feature>
<organism evidence="4 5">
    <name type="scientific">Pigmentiphaga soli</name>
    <dbReference type="NCBI Taxonomy" id="1007095"/>
    <lineage>
        <taxon>Bacteria</taxon>
        <taxon>Pseudomonadati</taxon>
        <taxon>Pseudomonadota</taxon>
        <taxon>Betaproteobacteria</taxon>
        <taxon>Burkholderiales</taxon>
        <taxon>Alcaligenaceae</taxon>
        <taxon>Pigmentiphaga</taxon>
    </lineage>
</organism>
<evidence type="ECO:0000256" key="2">
    <source>
        <dbReference type="SAM" id="Phobius"/>
    </source>
</evidence>
<feature type="region of interest" description="Disordered" evidence="1">
    <location>
        <begin position="1083"/>
        <end position="1104"/>
    </location>
</feature>
<keyword evidence="5" id="KW-1185">Reference proteome</keyword>
<keyword evidence="2" id="KW-1133">Transmembrane helix</keyword>
<dbReference type="Proteomes" id="UP001501671">
    <property type="component" value="Unassembled WGS sequence"/>
</dbReference>
<feature type="compositionally biased region" description="Low complexity" evidence="1">
    <location>
        <begin position="991"/>
        <end position="1003"/>
    </location>
</feature>
<evidence type="ECO:0000313" key="5">
    <source>
        <dbReference type="Proteomes" id="UP001501671"/>
    </source>
</evidence>
<dbReference type="InterPro" id="IPR011836">
    <property type="entry name" value="YhdP"/>
</dbReference>
<dbReference type="PANTHER" id="PTHR38690:SF1">
    <property type="entry name" value="PROTEASE"/>
    <property type="match status" value="1"/>
</dbReference>
<dbReference type="PANTHER" id="PTHR38690">
    <property type="entry name" value="PROTEASE-RELATED"/>
    <property type="match status" value="1"/>
</dbReference>
<sequence length="1407" mass="148536">MFYGISFVSCRSPRFRRAAAQFHSLASFVRIDPRPFCLRVLRPVLWLLLAGYFLFAVTALVLRYLVLPSIDDYRPSIERLATRMAGTTVRIGDIGADWRGLNPRLELRQVSVLDAQGRTALALPRVDALFSWRSVLALEPRLLDFRLDAPELDVRRDAQGRIEIAGFPIDIDKTSPSSGRLRWLFAQRQIAVRGALLRWTDETRPAPPLELRNVELRLSNTGLHHRAALRADPPAGLAAPLDVRADFYHGLFEFDAGDPRRWSGTVYAAAPRLDLAGWRAWLDLPAGVERGAGALRAWVTLRQGRLTGAVADVALADAQLSLQSGLPPLALRSAATRIDAAHGRDGDRVALVDSRVETADGLALAPRSVVWQARRVEGQVAGGELQVSELDLTALEKLADRLPLPAAVRSRVEELAPSGMLQAFALEWRGAAPQLASASVAMRFSGLTLAAAPAPAGADAAHPRRPGFSNLSGSFEGRLDGGTLSIDARDAVLFFPGVFENPAVPLRGLTAQARYARGADGVLEVRLERFEFQRTTLSGEASGVWRGEGKGRDGTLDLTGRLARADMREIPALVPLVVGPHVRGWLRQALVAGTASDVSFRVRGDLHDFPFVDGKAGQFHVGGQVQGATLDYEPAHAGLPGWPRLEGVAGDWSFDGAAMTINARAGRIRPPGDAAIELGPTRVRIADMEHDPLLEVDGETRGPASAFLAFVQGSPVASMIGGALDGATATGAFVVPLSLRLQLARMAQSQVRGEVRLAGNDLRLRPELPPLQRLTGTVAFGNAGLEMRGVAGSLLGGPVRIAGGPQADGRDVLQIDGSASADGLRQLWPAPGMARLSGQAAYSARVVAAHGRPPAVTIQSDLAGLAIDLPAPLGKPAAGALPLRLEWDAIDNGAGGSGGDWLAGGLGDHVNLHVERDFDPGGAVRAVRAALGVNRPATLAGPGLGISADLPEIDVDQWRRIAAEFVPPADATRPGAGAGAGNGGAPGSAGAGTASAAAGSSGAAMAGGLPPLRRISLHTPKLRLFGRQFDDASLVALADPTSSVWRLDAESRQLAGRISWRDTAPGAAADAGRITARLSRLEVGDAGDGDASEPGSADPLGDDDADVPEIDLVVDAFRLYGKPLGRLDVLARRIGRDREWRLDRFSLANPDAQLEGSGVWRAEPGPQSDHRRLMTLNSTLTLNDAGRFLDRMGLPGTMAGGKGTLAARLSWRGLPYSLDLPSLAGSIDLSLDKGQFLKADPGIAKLLGVLSLQSLPRRVTLDFRDVFSEGFAYDTIRAHAGITGGVAHTDDFNMNGVNATVLIAGDTDLARESQNLRVVVVPKLDAGGASLLYGLVNPAVGLSVFLAQMLLKQPLSQAFTYQYAITGNWSDPHIERLPNATPAAPFSSAGGSGPDEAQSGAAGSARQ</sequence>
<comment type="caution">
    <text evidence="4">The sequence shown here is derived from an EMBL/GenBank/DDBJ whole genome shotgun (WGS) entry which is preliminary data.</text>
</comment>